<evidence type="ECO:0000313" key="1">
    <source>
        <dbReference type="EMBL" id="SEN62103.1"/>
    </source>
</evidence>
<dbReference type="AlphaFoldDB" id="A0A1H8I0S5"/>
<organism evidence="1 2">
    <name type="scientific">Roseovarius tolerans</name>
    <dbReference type="NCBI Taxonomy" id="74031"/>
    <lineage>
        <taxon>Bacteria</taxon>
        <taxon>Pseudomonadati</taxon>
        <taxon>Pseudomonadota</taxon>
        <taxon>Alphaproteobacteria</taxon>
        <taxon>Rhodobacterales</taxon>
        <taxon>Roseobacteraceae</taxon>
        <taxon>Roseovarius</taxon>
    </lineage>
</organism>
<proteinExistence type="predicted"/>
<dbReference type="Proteomes" id="UP000182160">
    <property type="component" value="Unassembled WGS sequence"/>
</dbReference>
<reference evidence="1 2" key="1">
    <citation type="submission" date="2016-10" db="EMBL/GenBank/DDBJ databases">
        <authorList>
            <person name="de Groot N.N."/>
        </authorList>
    </citation>
    <scope>NUCLEOTIDE SEQUENCE [LARGE SCALE GENOMIC DNA]</scope>
    <source>
        <strain evidence="1 2">DSM 11457</strain>
    </source>
</reference>
<dbReference type="EMBL" id="FOBO01000022">
    <property type="protein sequence ID" value="SEN62103.1"/>
    <property type="molecule type" value="Genomic_DNA"/>
</dbReference>
<protein>
    <submittedName>
        <fullName evidence="1">Uncharacterized protein</fullName>
    </submittedName>
</protein>
<dbReference type="RefSeq" id="WP_139194600.1">
    <property type="nucleotide sequence ID" value="NZ_FOBO01000022.1"/>
</dbReference>
<evidence type="ECO:0000313" key="2">
    <source>
        <dbReference type="Proteomes" id="UP000182160"/>
    </source>
</evidence>
<gene>
    <name evidence="1" type="ORF">SAMN04488077_12214</name>
</gene>
<accession>A0A1H8I0S5</accession>
<name>A0A1H8I0S5_9RHOB</name>
<sequence>MKFLFPAAGLLLVAQVTWAETRYDLVGECFAALASGDKHKFQEIADQIGTWGEISDPSLQEIANNCIEMGQKADRWSAATDKATPSQVASATKGNAYYQSLLAEIQTNDTTVPEAIGIINTEKSILDGAGGEIEEIERAILDYVRPVPASQADTNLSAYQALSYLRPESETYAGKVQQYTDALARQDAQRQARRASIVGSLRKHTAEFDGSSWYRHPKSPRYQDTRPYLTLYVLEDGSGRRELEFFVNYTADSWLFVTSAKLNIDGEFVKLPYSAWSRDNDSEIWEWTGYPATPSLIEIAQKVANSNRTVIRFEGQQFYDDNYVLPRSDKNVIRDMLNAWESMKAQ</sequence>